<evidence type="ECO:0000256" key="1">
    <source>
        <dbReference type="ARBA" id="ARBA00005937"/>
    </source>
</evidence>
<organism evidence="7 8">
    <name type="scientific">Marivirga lumbricoides</name>
    <dbReference type="NCBI Taxonomy" id="1046115"/>
    <lineage>
        <taxon>Bacteria</taxon>
        <taxon>Pseudomonadati</taxon>
        <taxon>Bacteroidota</taxon>
        <taxon>Cytophagia</taxon>
        <taxon>Cytophagales</taxon>
        <taxon>Marivirgaceae</taxon>
        <taxon>Marivirga</taxon>
    </lineage>
</organism>
<dbReference type="PIRSF" id="PIRSF005054">
    <property type="entry name" value="PF1131"/>
    <property type="match status" value="1"/>
</dbReference>
<evidence type="ECO:0000256" key="4">
    <source>
        <dbReference type="PIRNR" id="PIRNR005054"/>
    </source>
</evidence>
<evidence type="ECO:0000313" key="8">
    <source>
        <dbReference type="Proteomes" id="UP000240608"/>
    </source>
</evidence>
<comment type="caution">
    <text evidence="7">The sequence shown here is derived from an EMBL/GenBank/DDBJ whole genome shotgun (WGS) entry which is preliminary data.</text>
</comment>
<dbReference type="Pfam" id="PF01881">
    <property type="entry name" value="Cas_Cas6_C"/>
    <property type="match status" value="1"/>
</dbReference>
<dbReference type="GO" id="GO:0051607">
    <property type="term" value="P:defense response to virus"/>
    <property type="evidence" value="ECO:0007669"/>
    <property type="project" value="UniProtKB-KW"/>
</dbReference>
<gene>
    <name evidence="7" type="primary">cas6</name>
    <name evidence="7" type="ORF">C9994_14095</name>
</gene>
<comment type="similarity">
    <text evidence="1 4">Belongs to the CRISPR-associated protein Cas6/Cse3/CasE family.</text>
</comment>
<accession>A0A2T4DEX2</accession>
<dbReference type="Gene3D" id="3.30.70.1890">
    <property type="match status" value="1"/>
</dbReference>
<evidence type="ECO:0000259" key="6">
    <source>
        <dbReference type="Pfam" id="PF01881"/>
    </source>
</evidence>
<dbReference type="InterPro" id="IPR010156">
    <property type="entry name" value="CRISPR-assoc_prot_Cas6"/>
</dbReference>
<evidence type="ECO:0000256" key="3">
    <source>
        <dbReference type="ARBA" id="ARBA00023118"/>
    </source>
</evidence>
<keyword evidence="3" id="KW-0051">Antiviral defense</keyword>
<dbReference type="NCBIfam" id="TIGR01877">
    <property type="entry name" value="cas_cas6"/>
    <property type="match status" value="1"/>
</dbReference>
<dbReference type="Proteomes" id="UP000240608">
    <property type="component" value="Unassembled WGS sequence"/>
</dbReference>
<feature type="domain" description="CRISPR associated protein Cas6 C-terminal" evidence="6">
    <location>
        <begin position="129"/>
        <end position="258"/>
    </location>
</feature>
<dbReference type="InterPro" id="IPR045747">
    <property type="entry name" value="CRISPR-assoc_prot_Cas6_N_sf"/>
</dbReference>
<dbReference type="PANTHER" id="PTHR36984:SF1">
    <property type="entry name" value="CRISPR-ASSOCIATED ENDORIBONUCLEASE CAS6 1"/>
    <property type="match status" value="1"/>
</dbReference>
<proteinExistence type="inferred from homology"/>
<dbReference type="GO" id="GO:0003723">
    <property type="term" value="F:RNA binding"/>
    <property type="evidence" value="ECO:0007669"/>
    <property type="project" value="UniProtKB-KW"/>
</dbReference>
<evidence type="ECO:0000256" key="2">
    <source>
        <dbReference type="ARBA" id="ARBA00022884"/>
    </source>
</evidence>
<evidence type="ECO:0000313" key="7">
    <source>
        <dbReference type="EMBL" id="PTB92401.1"/>
    </source>
</evidence>
<evidence type="ECO:0000256" key="5">
    <source>
        <dbReference type="PIRSR" id="PIRSR005054-50"/>
    </source>
</evidence>
<protein>
    <recommendedName>
        <fullName evidence="4">CRISPR-associated endoribonuclease</fullName>
    </recommendedName>
</protein>
<feature type="active site" description="Proton donor" evidence="5">
    <location>
        <position position="44"/>
    </location>
</feature>
<reference evidence="7 8" key="1">
    <citation type="submission" date="2018-03" db="EMBL/GenBank/DDBJ databases">
        <title>Cross-interface Injection: A General Nanoliter Liquid Handling Method Applied to Single Cells Genome Amplification Automated Nanoliter Liquid Handling Applied to Single Cell Multiple Displacement Amplification.</title>
        <authorList>
            <person name="Yun J."/>
            <person name="Xu P."/>
            <person name="Xu J."/>
            <person name="Dai X."/>
            <person name="Wang Y."/>
            <person name="Zheng X."/>
            <person name="Cao C."/>
            <person name="Yi Q."/>
            <person name="Zhu Y."/>
            <person name="Wang L."/>
            <person name="Dong Z."/>
            <person name="Huang Y."/>
            <person name="Huang L."/>
            <person name="Du W."/>
        </authorList>
    </citation>
    <scope>NUCLEOTIDE SEQUENCE [LARGE SCALE GENOMIC DNA]</scope>
    <source>
        <strain evidence="7 8">Z-D1-2</strain>
    </source>
</reference>
<dbReference type="CDD" id="cd21140">
    <property type="entry name" value="Cas6_I-like"/>
    <property type="match status" value="1"/>
</dbReference>
<name>A0A2T4DEX2_9BACT</name>
<dbReference type="GO" id="GO:0016788">
    <property type="term" value="F:hydrolase activity, acting on ester bonds"/>
    <property type="evidence" value="ECO:0007669"/>
    <property type="project" value="InterPro"/>
</dbReference>
<dbReference type="InterPro" id="IPR049435">
    <property type="entry name" value="Cas_Cas6_C"/>
</dbReference>
<comment type="function">
    <text evidence="4">CRISPR (clustered regularly interspaced short palindromic repeat), is an adaptive immune system that provides protection against mobile genetic elements (viruses, transposable elements and conjugative plasmids). CRISPR clusters contain sequences complementary to antecedent mobile elements and target invading nucleic acids. CRISPR clusters are transcribed and processed into CRISPR RNA (crRNA).</text>
</comment>
<feature type="active site" description="Proton acceptor" evidence="5">
    <location>
        <position position="29"/>
    </location>
</feature>
<dbReference type="Gene3D" id="3.30.70.1900">
    <property type="match status" value="1"/>
</dbReference>
<keyword evidence="2" id="KW-0694">RNA-binding</keyword>
<dbReference type="EMBL" id="PYVU01000230">
    <property type="protein sequence ID" value="PTB92401.1"/>
    <property type="molecule type" value="Genomic_DNA"/>
</dbReference>
<dbReference type="PANTHER" id="PTHR36984">
    <property type="entry name" value="CRISPR-ASSOCIATED ENDORIBONUCLEASE CAS6 1"/>
    <property type="match status" value="1"/>
</dbReference>
<dbReference type="Pfam" id="PF21350">
    <property type="entry name" value="Cas6_I-A"/>
    <property type="match status" value="1"/>
</dbReference>
<dbReference type="AlphaFoldDB" id="A0A2T4DEX2"/>
<sequence length="260" mass="29486">MRFKIHLERVSRDRFLPINYQYELSSVIYKIIHTADSDFARFLHDQGYINGNKPFRLFTFSHLDLDKAKVIPEAGRLEHYGNKASFQFSCMVDRTAEEFIKGIFMDQEFTLGDKITQVDYRVSHIEALAPPVFTEKMTYRCLSPIFIRSKRPDGGEDYLHPNDEGYEKLLLSNLVSKAQALALAEASTDFSSDEVALKLKPTGKVYKKGITIKQNTAQASKLIAYSFEFELTALVELQEIGYYAGFGNLGSQGFGCVGVK</sequence>